<evidence type="ECO:0000313" key="2">
    <source>
        <dbReference type="EMBL" id="CAF1627165.1"/>
    </source>
</evidence>
<evidence type="ECO:0000313" key="3">
    <source>
        <dbReference type="Proteomes" id="UP000663828"/>
    </source>
</evidence>
<reference evidence="2" key="1">
    <citation type="submission" date="2021-02" db="EMBL/GenBank/DDBJ databases">
        <authorList>
            <person name="Nowell W R."/>
        </authorList>
    </citation>
    <scope>NUCLEOTIDE SEQUENCE</scope>
</reference>
<accession>A0A816CWV2</accession>
<name>A0A816CWV2_ADIRI</name>
<dbReference type="AlphaFoldDB" id="A0A816CWV2"/>
<proteinExistence type="predicted"/>
<sequence length="245" mass="27482">MAINDDLPSAEPVTMINVSSSSSTSSSSSPSLHRRRCSLQVATSNSATFIQFPNSARQSPSFIPVCRPRTSHSSMRVPSQTMDTQSLSNQSKLSTNAPSSSNISDEHKRSHSHHRINPILNNPLLNHRKEQPKTPPMKSQEYSRTTRLCLSSRPMKQTTNENYLSTVRARTAPLLAHQNASDSDISDGFLAPIEKKTPEEQFPYVDTVKYDYITRWLNEIRAATYSTEPSRGKSKRMKRRLTSTS</sequence>
<gene>
    <name evidence="2" type="ORF">XAT740_LOCUS51063</name>
</gene>
<evidence type="ECO:0000256" key="1">
    <source>
        <dbReference type="SAM" id="MobiDB-lite"/>
    </source>
</evidence>
<feature type="compositionally biased region" description="Basic residues" evidence="1">
    <location>
        <begin position="232"/>
        <end position="245"/>
    </location>
</feature>
<feature type="compositionally biased region" description="Polar residues" evidence="1">
    <location>
        <begin position="71"/>
        <end position="103"/>
    </location>
</feature>
<comment type="caution">
    <text evidence="2">The sequence shown here is derived from an EMBL/GenBank/DDBJ whole genome shotgun (WGS) entry which is preliminary data.</text>
</comment>
<feature type="region of interest" description="Disordered" evidence="1">
    <location>
        <begin position="58"/>
        <end position="145"/>
    </location>
</feature>
<dbReference type="Proteomes" id="UP000663828">
    <property type="component" value="Unassembled WGS sequence"/>
</dbReference>
<protein>
    <submittedName>
        <fullName evidence="2">Uncharacterized protein</fullName>
    </submittedName>
</protein>
<feature type="compositionally biased region" description="Low complexity" evidence="1">
    <location>
        <begin position="19"/>
        <end position="31"/>
    </location>
</feature>
<feature type="region of interest" description="Disordered" evidence="1">
    <location>
        <begin position="226"/>
        <end position="245"/>
    </location>
</feature>
<feature type="region of interest" description="Disordered" evidence="1">
    <location>
        <begin position="16"/>
        <end position="38"/>
    </location>
</feature>
<dbReference type="EMBL" id="CAJNOR010008013">
    <property type="protein sequence ID" value="CAF1627165.1"/>
    <property type="molecule type" value="Genomic_DNA"/>
</dbReference>
<organism evidence="2 3">
    <name type="scientific">Adineta ricciae</name>
    <name type="common">Rotifer</name>
    <dbReference type="NCBI Taxonomy" id="249248"/>
    <lineage>
        <taxon>Eukaryota</taxon>
        <taxon>Metazoa</taxon>
        <taxon>Spiralia</taxon>
        <taxon>Gnathifera</taxon>
        <taxon>Rotifera</taxon>
        <taxon>Eurotatoria</taxon>
        <taxon>Bdelloidea</taxon>
        <taxon>Adinetida</taxon>
        <taxon>Adinetidae</taxon>
        <taxon>Adineta</taxon>
    </lineage>
</organism>
<keyword evidence="3" id="KW-1185">Reference proteome</keyword>